<dbReference type="AlphaFoldDB" id="A0A7I7QDB0"/>
<evidence type="ECO:0000313" key="3">
    <source>
        <dbReference type="Proteomes" id="UP000467130"/>
    </source>
</evidence>
<feature type="domain" description="Restriction endonuclease type IV Mrr" evidence="1">
    <location>
        <begin position="27"/>
        <end position="151"/>
    </location>
</feature>
<dbReference type="SUPFAM" id="SSF52980">
    <property type="entry name" value="Restriction endonuclease-like"/>
    <property type="match status" value="1"/>
</dbReference>
<accession>A0A7I7QDB0</accession>
<dbReference type="GO" id="GO:0003677">
    <property type="term" value="F:DNA binding"/>
    <property type="evidence" value="ECO:0007669"/>
    <property type="project" value="InterPro"/>
</dbReference>
<dbReference type="InterPro" id="IPR007560">
    <property type="entry name" value="Restrct_endonuc_IV_Mrr"/>
</dbReference>
<dbReference type="GO" id="GO:0009307">
    <property type="term" value="P:DNA restriction-modification system"/>
    <property type="evidence" value="ECO:0007669"/>
    <property type="project" value="InterPro"/>
</dbReference>
<evidence type="ECO:0000313" key="2">
    <source>
        <dbReference type="EMBL" id="BBY24131.1"/>
    </source>
</evidence>
<protein>
    <recommendedName>
        <fullName evidence="1">Restriction endonuclease type IV Mrr domain-containing protein</fullName>
    </recommendedName>
</protein>
<gene>
    <name evidence="2" type="ORF">MSTO_43360</name>
</gene>
<evidence type="ECO:0000259" key="1">
    <source>
        <dbReference type="Pfam" id="PF04471"/>
    </source>
</evidence>
<name>A0A7I7QDB0_9MYCO</name>
<dbReference type="EMBL" id="AP022587">
    <property type="protein sequence ID" value="BBY24131.1"/>
    <property type="molecule type" value="Genomic_DNA"/>
</dbReference>
<reference evidence="2 3" key="1">
    <citation type="journal article" date="2019" name="Emerg. Microbes Infect.">
        <title>Comprehensive subspecies identification of 175 nontuberculous mycobacteria species based on 7547 genomic profiles.</title>
        <authorList>
            <person name="Matsumoto Y."/>
            <person name="Kinjo T."/>
            <person name="Motooka D."/>
            <person name="Nabeya D."/>
            <person name="Jung N."/>
            <person name="Uechi K."/>
            <person name="Horii T."/>
            <person name="Iida T."/>
            <person name="Fujita J."/>
            <person name="Nakamura S."/>
        </authorList>
    </citation>
    <scope>NUCLEOTIDE SEQUENCE [LARGE SCALE GENOMIC DNA]</scope>
    <source>
        <strain evidence="2 3">JCM 17783</strain>
    </source>
</reference>
<sequence>MPELSMDTISAYLKQATDPANSTYVRGHAYEDVMAHIFAAVPGCDVQRNSLNRFASEEVDISVMNFRDIDGLRAFPEIFLVECKNWREPVDSQTVSTFATKIRHRGCSLGVLVAANGVTGDPYQQTAAYQAAANALVEKTRILLLTTSDLQKLRSGKDVVALLHRRLLDVHAAGTFTLC</sequence>
<keyword evidence="3" id="KW-1185">Reference proteome</keyword>
<organism evidence="2 3">
    <name type="scientific">Mycobacterium stomatepiae</name>
    <dbReference type="NCBI Taxonomy" id="470076"/>
    <lineage>
        <taxon>Bacteria</taxon>
        <taxon>Bacillati</taxon>
        <taxon>Actinomycetota</taxon>
        <taxon>Actinomycetes</taxon>
        <taxon>Mycobacteriales</taxon>
        <taxon>Mycobacteriaceae</taxon>
        <taxon>Mycobacterium</taxon>
        <taxon>Mycobacterium simiae complex</taxon>
    </lineage>
</organism>
<dbReference type="Pfam" id="PF04471">
    <property type="entry name" value="Mrr_cat"/>
    <property type="match status" value="1"/>
</dbReference>
<dbReference type="Proteomes" id="UP000467130">
    <property type="component" value="Chromosome"/>
</dbReference>
<proteinExistence type="predicted"/>
<dbReference type="KEGG" id="msto:MSTO_43360"/>
<dbReference type="GO" id="GO:0004519">
    <property type="term" value="F:endonuclease activity"/>
    <property type="evidence" value="ECO:0007669"/>
    <property type="project" value="InterPro"/>
</dbReference>
<dbReference type="InterPro" id="IPR011335">
    <property type="entry name" value="Restrct_endonuc-II-like"/>
</dbReference>
<dbReference type="RefSeq" id="WP_163791703.1">
    <property type="nucleotide sequence ID" value="NZ_AP022587.1"/>
</dbReference>